<dbReference type="OrthoDB" id="2316526at2759"/>
<name>A0A9N9AR64_9GLOM</name>
<sequence length="178" mass="20519">MLVVIDNKSNYKILEDSEVFHQSTNTLAHSPKHEVLALLVPNDYTEWSYRFAETLDYFGLWRKGKDVIKLGENTLMKYEELNSLPIHRRQLAIPRLDSSANHVLVVYSGIHEPIVLYICREGKYYPKSFDKAIKQNNKSDYVKGTDICGKFDTNQPSGKYKIEGIQGKIDKENGYSEL</sequence>
<comment type="caution">
    <text evidence="1">The sequence shown here is derived from an EMBL/GenBank/DDBJ whole genome shotgun (WGS) entry which is preliminary data.</text>
</comment>
<protein>
    <submittedName>
        <fullName evidence="1">5996_t:CDS:1</fullName>
    </submittedName>
</protein>
<reference evidence="1" key="1">
    <citation type="submission" date="2021-06" db="EMBL/GenBank/DDBJ databases">
        <authorList>
            <person name="Kallberg Y."/>
            <person name="Tangrot J."/>
            <person name="Rosling A."/>
        </authorList>
    </citation>
    <scope>NUCLEOTIDE SEQUENCE</scope>
    <source>
        <strain evidence="1">IN212</strain>
    </source>
</reference>
<accession>A0A9N9AR64</accession>
<dbReference type="EMBL" id="CAJVPZ010004157">
    <property type="protein sequence ID" value="CAG8541984.1"/>
    <property type="molecule type" value="Genomic_DNA"/>
</dbReference>
<evidence type="ECO:0000313" key="1">
    <source>
        <dbReference type="EMBL" id="CAG8541984.1"/>
    </source>
</evidence>
<dbReference type="Proteomes" id="UP000789396">
    <property type="component" value="Unassembled WGS sequence"/>
</dbReference>
<keyword evidence="2" id="KW-1185">Reference proteome</keyword>
<dbReference type="AlphaFoldDB" id="A0A9N9AR64"/>
<evidence type="ECO:0000313" key="2">
    <source>
        <dbReference type="Proteomes" id="UP000789396"/>
    </source>
</evidence>
<proteinExistence type="predicted"/>
<organism evidence="1 2">
    <name type="scientific">Racocetra fulgida</name>
    <dbReference type="NCBI Taxonomy" id="60492"/>
    <lineage>
        <taxon>Eukaryota</taxon>
        <taxon>Fungi</taxon>
        <taxon>Fungi incertae sedis</taxon>
        <taxon>Mucoromycota</taxon>
        <taxon>Glomeromycotina</taxon>
        <taxon>Glomeromycetes</taxon>
        <taxon>Diversisporales</taxon>
        <taxon>Gigasporaceae</taxon>
        <taxon>Racocetra</taxon>
    </lineage>
</organism>
<gene>
    <name evidence="1" type="ORF">RFULGI_LOCUS4263</name>
</gene>